<evidence type="ECO:0000256" key="2">
    <source>
        <dbReference type="SAM" id="SignalP"/>
    </source>
</evidence>
<evidence type="ECO:0000256" key="1">
    <source>
        <dbReference type="SAM" id="MobiDB-lite"/>
    </source>
</evidence>
<keyword evidence="4" id="KW-1185">Reference proteome</keyword>
<keyword evidence="2" id="KW-0732">Signal</keyword>
<dbReference type="OrthoDB" id="6687316at2"/>
<gene>
    <name evidence="3" type="ORF">DFQ15_13229</name>
</gene>
<evidence type="ECO:0000313" key="4">
    <source>
        <dbReference type="Proteomes" id="UP000247540"/>
    </source>
</evidence>
<dbReference type="InterPro" id="IPR024572">
    <property type="entry name" value="RcnB"/>
</dbReference>
<dbReference type="AlphaFoldDB" id="A0A318SE17"/>
<feature type="compositionally biased region" description="Basic and acidic residues" evidence="1">
    <location>
        <begin position="52"/>
        <end position="66"/>
    </location>
</feature>
<reference evidence="3 4" key="1">
    <citation type="submission" date="2018-06" db="EMBL/GenBank/DDBJ databases">
        <title>Genomic Encyclopedia of Type Strains, Phase III (KMG-III): the genomes of soil and plant-associated and newly described type strains.</title>
        <authorList>
            <person name="Whitman W."/>
        </authorList>
    </citation>
    <scope>NUCLEOTIDE SEQUENCE [LARGE SCALE GENOMIC DNA]</scope>
    <source>
        <strain evidence="3 4">CECT 7646</strain>
    </source>
</reference>
<organism evidence="3 4">
    <name type="scientific">Xylophilus ampelinus</name>
    <dbReference type="NCBI Taxonomy" id="54067"/>
    <lineage>
        <taxon>Bacteria</taxon>
        <taxon>Pseudomonadati</taxon>
        <taxon>Pseudomonadota</taxon>
        <taxon>Betaproteobacteria</taxon>
        <taxon>Burkholderiales</taxon>
        <taxon>Xylophilus</taxon>
    </lineage>
</organism>
<dbReference type="Pfam" id="PF11776">
    <property type="entry name" value="RcnB"/>
    <property type="match status" value="1"/>
</dbReference>
<dbReference type="Proteomes" id="UP000247540">
    <property type="component" value="Unassembled WGS sequence"/>
</dbReference>
<sequence>MKNRLISASLLVALALGATAAGAQVYDRSGPRDNGPPMGRPGGDPRYGAAQNDRRGPEFERHEFRRGGHVPPAYRSRQYVVEDWREHRLSAPPRGHRWVQAGGDYLLVSIRTGAIVQVIGSR</sequence>
<dbReference type="Gene3D" id="3.10.450.160">
    <property type="entry name" value="inner membrane protein cigr"/>
    <property type="match status" value="1"/>
</dbReference>
<dbReference type="RefSeq" id="WP_110466890.1">
    <property type="nucleotide sequence ID" value="NZ_JAMOFZ010000031.1"/>
</dbReference>
<feature type="signal peptide" evidence="2">
    <location>
        <begin position="1"/>
        <end position="23"/>
    </location>
</feature>
<proteinExistence type="predicted"/>
<name>A0A318SE17_9BURK</name>
<evidence type="ECO:0000313" key="3">
    <source>
        <dbReference type="EMBL" id="PYE73792.1"/>
    </source>
</evidence>
<protein>
    <submittedName>
        <fullName evidence="3">Ni/Co efflux regulator RcnB</fullName>
    </submittedName>
</protein>
<feature type="chain" id="PRO_5016426017" evidence="2">
    <location>
        <begin position="24"/>
        <end position="122"/>
    </location>
</feature>
<accession>A0A318SE17</accession>
<comment type="caution">
    <text evidence="3">The sequence shown here is derived from an EMBL/GenBank/DDBJ whole genome shotgun (WGS) entry which is preliminary data.</text>
</comment>
<feature type="region of interest" description="Disordered" evidence="1">
    <location>
        <begin position="23"/>
        <end position="72"/>
    </location>
</feature>
<dbReference type="EMBL" id="QJTC01000032">
    <property type="protein sequence ID" value="PYE73792.1"/>
    <property type="molecule type" value="Genomic_DNA"/>
</dbReference>